<protein>
    <recommendedName>
        <fullName evidence="1">SET domain-containing protein</fullName>
    </recommendedName>
</protein>
<comment type="caution">
    <text evidence="2">The sequence shown here is derived from an EMBL/GenBank/DDBJ whole genome shotgun (WGS) entry which is preliminary data.</text>
</comment>
<dbReference type="InterPro" id="IPR001214">
    <property type="entry name" value="SET_dom"/>
</dbReference>
<dbReference type="CDD" id="cd08161">
    <property type="entry name" value="SET"/>
    <property type="match status" value="1"/>
</dbReference>
<dbReference type="EMBL" id="SMAK01000003">
    <property type="protein sequence ID" value="TCT12076.1"/>
    <property type="molecule type" value="Genomic_DNA"/>
</dbReference>
<organism evidence="2 3">
    <name type="scientific">Tepidamorphus gemmatus</name>
    <dbReference type="NCBI Taxonomy" id="747076"/>
    <lineage>
        <taxon>Bacteria</taxon>
        <taxon>Pseudomonadati</taxon>
        <taxon>Pseudomonadota</taxon>
        <taxon>Alphaproteobacteria</taxon>
        <taxon>Hyphomicrobiales</taxon>
        <taxon>Tepidamorphaceae</taxon>
        <taxon>Tepidamorphus</taxon>
    </lineage>
</organism>
<dbReference type="Gene3D" id="2.170.270.10">
    <property type="entry name" value="SET domain"/>
    <property type="match status" value="1"/>
</dbReference>
<proteinExistence type="predicted"/>
<dbReference type="OrthoDB" id="9804945at2"/>
<dbReference type="PROSITE" id="PS50280">
    <property type="entry name" value="SET"/>
    <property type="match status" value="1"/>
</dbReference>
<dbReference type="Proteomes" id="UP000295678">
    <property type="component" value="Unassembled WGS sequence"/>
</dbReference>
<dbReference type="AlphaFoldDB" id="A0A4R3MEZ0"/>
<dbReference type="InterPro" id="IPR046341">
    <property type="entry name" value="SET_dom_sf"/>
</dbReference>
<accession>A0A4R3MEZ0</accession>
<dbReference type="SUPFAM" id="SSF82199">
    <property type="entry name" value="SET domain"/>
    <property type="match status" value="1"/>
</dbReference>
<sequence>MLRVKTRVAPSAIQGLGLFADEDIPEGATIWQFDRGIDQVIDLRYVDPGAFIPRDFILKYGYQTVVDQPVFVLCVDDARFMNHSDDPNIVETEERSVAIRPIARGEEITTNYKAFDRRYLSRNPMWDSGD</sequence>
<reference evidence="2 3" key="1">
    <citation type="submission" date="2019-03" db="EMBL/GenBank/DDBJ databases">
        <title>Genomic Encyclopedia of Type Strains, Phase IV (KMG-IV): sequencing the most valuable type-strain genomes for metagenomic binning, comparative biology and taxonomic classification.</title>
        <authorList>
            <person name="Goeker M."/>
        </authorList>
    </citation>
    <scope>NUCLEOTIDE SEQUENCE [LARGE SCALE GENOMIC DNA]</scope>
    <source>
        <strain evidence="2 3">DSM 19345</strain>
    </source>
</reference>
<evidence type="ECO:0000313" key="3">
    <source>
        <dbReference type="Proteomes" id="UP000295678"/>
    </source>
</evidence>
<dbReference type="Pfam" id="PF00856">
    <property type="entry name" value="SET"/>
    <property type="match status" value="1"/>
</dbReference>
<keyword evidence="3" id="KW-1185">Reference proteome</keyword>
<evidence type="ECO:0000259" key="1">
    <source>
        <dbReference type="PROSITE" id="PS50280"/>
    </source>
</evidence>
<name>A0A4R3MEZ0_9HYPH</name>
<feature type="domain" description="SET" evidence="1">
    <location>
        <begin position="4"/>
        <end position="113"/>
    </location>
</feature>
<dbReference type="SMART" id="SM00317">
    <property type="entry name" value="SET"/>
    <property type="match status" value="1"/>
</dbReference>
<evidence type="ECO:0000313" key="2">
    <source>
        <dbReference type="EMBL" id="TCT12076.1"/>
    </source>
</evidence>
<gene>
    <name evidence="2" type="ORF">EDC22_103391</name>
</gene>